<dbReference type="InterPro" id="IPR029058">
    <property type="entry name" value="AB_hydrolase_fold"/>
</dbReference>
<dbReference type="RefSeq" id="WP_380692834.1">
    <property type="nucleotide sequence ID" value="NZ_JBHRYR010000002.1"/>
</dbReference>
<proteinExistence type="predicted"/>
<organism evidence="4 5">
    <name type="scientific">Saccharospirillum mangrovi</name>
    <dbReference type="NCBI Taxonomy" id="2161747"/>
    <lineage>
        <taxon>Bacteria</taxon>
        <taxon>Pseudomonadati</taxon>
        <taxon>Pseudomonadota</taxon>
        <taxon>Gammaproteobacteria</taxon>
        <taxon>Oceanospirillales</taxon>
        <taxon>Saccharospirillaceae</taxon>
        <taxon>Saccharospirillum</taxon>
    </lineage>
</organism>
<dbReference type="PIRSF" id="PIRSF031982">
    <property type="entry name" value="UCP031982_abhydr"/>
    <property type="match status" value="1"/>
</dbReference>
<sequence>MKKAIQALNKTGLTIAILLIPVFMLADAAGIYENSVYAPHHEKVMNYAVWYPVSEQEITQPFGGNAVFLPYQVAQNAPIKQGRYPLILVSHGLGGHYGAQGWLASALARSGAIVVAVNHPNSTVLDFDMRAGLEHWTRTQDLKLVLDAILKDPDFSSLIDSTRISVVGFSYGGWTALSMAGVRGNLAGYVNHCSEQATQHCNDIQRVGIDLNSLHEKHWDGYYGDARISQVVAIDPGLTFGIESGDVATLSADVLLIQLGRGKDRLDATNIGVDGSGFSALLPYSEMIEIAPAYHFSMLPLCTPAGSLILEEEGEDAVCDDPEYSNREDIHFQVQSAVIDFLTLNEGQIKN</sequence>
<dbReference type="PANTHER" id="PTHR10272:SF0">
    <property type="entry name" value="PLATELET-ACTIVATING FACTOR ACETYLHYDROLASE"/>
    <property type="match status" value="1"/>
</dbReference>
<dbReference type="SUPFAM" id="SSF53474">
    <property type="entry name" value="alpha/beta-Hydrolases"/>
    <property type="match status" value="1"/>
</dbReference>
<evidence type="ECO:0000256" key="2">
    <source>
        <dbReference type="ARBA" id="ARBA00022963"/>
    </source>
</evidence>
<evidence type="ECO:0000256" key="1">
    <source>
        <dbReference type="ARBA" id="ARBA00022801"/>
    </source>
</evidence>
<evidence type="ECO:0000313" key="4">
    <source>
        <dbReference type="EMBL" id="MFC3851621.1"/>
    </source>
</evidence>
<keyword evidence="1 4" id="KW-0378">Hydrolase</keyword>
<comment type="caution">
    <text evidence="4">The sequence shown here is derived from an EMBL/GenBank/DDBJ whole genome shotgun (WGS) entry which is preliminary data.</text>
</comment>
<dbReference type="InterPro" id="IPR016986">
    <property type="entry name" value="UCP031982_abhydr"/>
</dbReference>
<keyword evidence="2" id="KW-0442">Lipid degradation</keyword>
<accession>A0ABV7ZTZ1</accession>
<reference evidence="5" key="1">
    <citation type="journal article" date="2019" name="Int. J. Syst. Evol. Microbiol.">
        <title>The Global Catalogue of Microorganisms (GCM) 10K type strain sequencing project: providing services to taxonomists for standard genome sequencing and annotation.</title>
        <authorList>
            <consortium name="The Broad Institute Genomics Platform"/>
            <consortium name="The Broad Institute Genome Sequencing Center for Infectious Disease"/>
            <person name="Wu L."/>
            <person name="Ma J."/>
        </authorList>
    </citation>
    <scope>NUCLEOTIDE SEQUENCE [LARGE SCALE GENOMIC DNA]</scope>
    <source>
        <strain evidence="5">IBRC 10765</strain>
    </source>
</reference>
<name>A0ABV7ZTZ1_9GAMM</name>
<dbReference type="GO" id="GO:0016787">
    <property type="term" value="F:hydrolase activity"/>
    <property type="evidence" value="ECO:0007669"/>
    <property type="project" value="UniProtKB-KW"/>
</dbReference>
<gene>
    <name evidence="4" type="ORF">ACFOOG_02145</name>
</gene>
<dbReference type="Pfam" id="PF03403">
    <property type="entry name" value="PAF-AH_p_II"/>
    <property type="match status" value="1"/>
</dbReference>
<dbReference type="Proteomes" id="UP001595617">
    <property type="component" value="Unassembled WGS sequence"/>
</dbReference>
<evidence type="ECO:0000256" key="3">
    <source>
        <dbReference type="ARBA" id="ARBA00023098"/>
    </source>
</evidence>
<dbReference type="EMBL" id="JBHRYR010000002">
    <property type="protein sequence ID" value="MFC3851621.1"/>
    <property type="molecule type" value="Genomic_DNA"/>
</dbReference>
<dbReference type="PANTHER" id="PTHR10272">
    <property type="entry name" value="PLATELET-ACTIVATING FACTOR ACETYLHYDROLASE"/>
    <property type="match status" value="1"/>
</dbReference>
<keyword evidence="3" id="KW-0443">Lipid metabolism</keyword>
<evidence type="ECO:0000313" key="5">
    <source>
        <dbReference type="Proteomes" id="UP001595617"/>
    </source>
</evidence>
<protein>
    <submittedName>
        <fullName evidence="4">Alpha/beta hydrolase family protein</fullName>
    </submittedName>
</protein>
<keyword evidence="5" id="KW-1185">Reference proteome</keyword>
<dbReference type="Gene3D" id="3.40.50.1820">
    <property type="entry name" value="alpha/beta hydrolase"/>
    <property type="match status" value="1"/>
</dbReference>